<dbReference type="InterPro" id="IPR011034">
    <property type="entry name" value="Formyl_transferase-like_C_sf"/>
</dbReference>
<organism evidence="6 7">
    <name type="scientific">Catalinimonas alkaloidigena</name>
    <dbReference type="NCBI Taxonomy" id="1075417"/>
    <lineage>
        <taxon>Bacteria</taxon>
        <taxon>Pseudomonadati</taxon>
        <taxon>Bacteroidota</taxon>
        <taxon>Cytophagia</taxon>
        <taxon>Cytophagales</taxon>
        <taxon>Catalimonadaceae</taxon>
        <taxon>Catalinimonas</taxon>
    </lineage>
</organism>
<comment type="similarity">
    <text evidence="1 5">Belongs to the DNA glycosylase MPG family.</text>
</comment>
<dbReference type="GO" id="GO:0006284">
    <property type="term" value="P:base-excision repair"/>
    <property type="evidence" value="ECO:0007669"/>
    <property type="project" value="InterPro"/>
</dbReference>
<dbReference type="CDD" id="cd00540">
    <property type="entry name" value="AAG"/>
    <property type="match status" value="1"/>
</dbReference>
<dbReference type="GO" id="GO:0003677">
    <property type="term" value="F:DNA binding"/>
    <property type="evidence" value="ECO:0007669"/>
    <property type="project" value="InterPro"/>
</dbReference>
<accession>A0A1G9AKE6</accession>
<sequence>MPAFSVCCSVTSFQKLPLAFYRRDDVVQIARELLGKYLVSLIDGQYTAGMITETEAYRGASDRACHAFGPRRTPRTELMFGPGGTAYVYLCYGLHHLFNVVTNERDQADAVLIRALEPAEGVEVMQQRRKQKKVTPKLTAGPGNVSSALGIRKQHYGNDLTGTELWIEDRGIVIPEADLVDTPRIGVDYAGDDARLPWRFTIRGNRWVSR</sequence>
<dbReference type="EC" id="3.2.2.-" evidence="5"/>
<dbReference type="Proteomes" id="UP000198510">
    <property type="component" value="Unassembled WGS sequence"/>
</dbReference>
<dbReference type="PANTHER" id="PTHR10429:SF0">
    <property type="entry name" value="DNA-3-METHYLADENINE GLYCOSYLASE"/>
    <property type="match status" value="1"/>
</dbReference>
<dbReference type="InterPro" id="IPR003180">
    <property type="entry name" value="MPG"/>
</dbReference>
<gene>
    <name evidence="6" type="ORF">SAMN05421823_102318</name>
</gene>
<keyword evidence="4 5" id="KW-0234">DNA repair</keyword>
<evidence type="ECO:0000256" key="2">
    <source>
        <dbReference type="ARBA" id="ARBA00022763"/>
    </source>
</evidence>
<keyword evidence="2 5" id="KW-0227">DNA damage</keyword>
<keyword evidence="3 5" id="KW-0378">Hydrolase</keyword>
<name>A0A1G9AKE6_9BACT</name>
<dbReference type="GO" id="GO:0003905">
    <property type="term" value="F:alkylbase DNA N-glycosylase activity"/>
    <property type="evidence" value="ECO:0007669"/>
    <property type="project" value="InterPro"/>
</dbReference>
<dbReference type="HAMAP" id="MF_00527">
    <property type="entry name" value="3MGH"/>
    <property type="match status" value="1"/>
</dbReference>
<dbReference type="STRING" id="1075417.SAMN05421823_102318"/>
<proteinExistence type="inferred from homology"/>
<dbReference type="Pfam" id="PF02245">
    <property type="entry name" value="Pur_DNA_glyco"/>
    <property type="match status" value="1"/>
</dbReference>
<evidence type="ECO:0000256" key="4">
    <source>
        <dbReference type="ARBA" id="ARBA00023204"/>
    </source>
</evidence>
<evidence type="ECO:0000256" key="5">
    <source>
        <dbReference type="HAMAP-Rule" id="MF_00527"/>
    </source>
</evidence>
<dbReference type="OrthoDB" id="9794313at2"/>
<dbReference type="PANTHER" id="PTHR10429">
    <property type="entry name" value="DNA-3-METHYLADENINE GLYCOSYLASE"/>
    <property type="match status" value="1"/>
</dbReference>
<dbReference type="InterPro" id="IPR036995">
    <property type="entry name" value="MPG_sf"/>
</dbReference>
<protein>
    <recommendedName>
        <fullName evidence="5">Putative 3-methyladenine DNA glycosylase</fullName>
        <ecNumber evidence="5">3.2.2.-</ecNumber>
    </recommendedName>
</protein>
<evidence type="ECO:0000313" key="7">
    <source>
        <dbReference type="Proteomes" id="UP000198510"/>
    </source>
</evidence>
<dbReference type="Gene3D" id="3.10.300.10">
    <property type="entry name" value="Methylpurine-DNA glycosylase (MPG)"/>
    <property type="match status" value="1"/>
</dbReference>
<keyword evidence="7" id="KW-1185">Reference proteome</keyword>
<dbReference type="AlphaFoldDB" id="A0A1G9AKE6"/>
<reference evidence="6 7" key="1">
    <citation type="submission" date="2016-10" db="EMBL/GenBank/DDBJ databases">
        <authorList>
            <person name="de Groot N.N."/>
        </authorList>
    </citation>
    <scope>NUCLEOTIDE SEQUENCE [LARGE SCALE GENOMIC DNA]</scope>
    <source>
        <strain evidence="6 7">DSM 25186</strain>
    </source>
</reference>
<evidence type="ECO:0000256" key="3">
    <source>
        <dbReference type="ARBA" id="ARBA00022801"/>
    </source>
</evidence>
<dbReference type="EMBL" id="FNFO01000002">
    <property type="protein sequence ID" value="SDK27304.1"/>
    <property type="molecule type" value="Genomic_DNA"/>
</dbReference>
<dbReference type="SUPFAM" id="SSF50486">
    <property type="entry name" value="FMT C-terminal domain-like"/>
    <property type="match status" value="1"/>
</dbReference>
<dbReference type="NCBIfam" id="TIGR00567">
    <property type="entry name" value="3mg"/>
    <property type="match status" value="1"/>
</dbReference>
<evidence type="ECO:0000256" key="1">
    <source>
        <dbReference type="ARBA" id="ARBA00009232"/>
    </source>
</evidence>
<dbReference type="FunFam" id="3.10.300.10:FF:000001">
    <property type="entry name" value="Putative 3-methyladenine DNA glycosylase"/>
    <property type="match status" value="1"/>
</dbReference>
<evidence type="ECO:0000313" key="6">
    <source>
        <dbReference type="EMBL" id="SDK27304.1"/>
    </source>
</evidence>